<comment type="caution">
    <text evidence="9">The sequence shown here is derived from an EMBL/GenBank/DDBJ whole genome shotgun (WGS) entry which is preliminary data.</text>
</comment>
<dbReference type="Pfam" id="PF07980">
    <property type="entry name" value="SusD_RagB"/>
    <property type="match status" value="1"/>
</dbReference>
<reference evidence="10" key="1">
    <citation type="journal article" date="2019" name="Int. J. Syst. Evol. Microbiol.">
        <title>The Global Catalogue of Microorganisms (GCM) 10K type strain sequencing project: providing services to taxonomists for standard genome sequencing and annotation.</title>
        <authorList>
            <consortium name="The Broad Institute Genomics Platform"/>
            <consortium name="The Broad Institute Genome Sequencing Center for Infectious Disease"/>
            <person name="Wu L."/>
            <person name="Ma J."/>
        </authorList>
    </citation>
    <scope>NUCLEOTIDE SEQUENCE [LARGE SCALE GENOMIC DNA]</scope>
    <source>
        <strain evidence="10">JCM 31319</strain>
    </source>
</reference>
<keyword evidence="5" id="KW-0998">Cell outer membrane</keyword>
<feature type="non-terminal residue" evidence="9">
    <location>
        <position position="1"/>
    </location>
</feature>
<protein>
    <submittedName>
        <fullName evidence="9">RagB/SusD family nutrient uptake outer membrane protein</fullName>
    </submittedName>
</protein>
<gene>
    <name evidence="9" type="ORF">ACFQ2O_08370</name>
</gene>
<dbReference type="RefSeq" id="WP_377525576.1">
    <property type="nucleotide sequence ID" value="NZ_JBHTLD010000058.1"/>
</dbReference>
<evidence type="ECO:0000313" key="9">
    <source>
        <dbReference type="EMBL" id="MFD1186214.1"/>
    </source>
</evidence>
<evidence type="ECO:0000256" key="5">
    <source>
        <dbReference type="ARBA" id="ARBA00023237"/>
    </source>
</evidence>
<feature type="domain" description="SusD-like N-terminal" evidence="8">
    <location>
        <begin position="109"/>
        <end position="259"/>
    </location>
</feature>
<evidence type="ECO:0000256" key="1">
    <source>
        <dbReference type="ARBA" id="ARBA00004442"/>
    </source>
</evidence>
<evidence type="ECO:0000256" key="2">
    <source>
        <dbReference type="ARBA" id="ARBA00006275"/>
    </source>
</evidence>
<evidence type="ECO:0000256" key="3">
    <source>
        <dbReference type="ARBA" id="ARBA00022729"/>
    </source>
</evidence>
<evidence type="ECO:0000313" key="10">
    <source>
        <dbReference type="Proteomes" id="UP001597094"/>
    </source>
</evidence>
<organism evidence="9 10">
    <name type="scientific">Pontibacter rugosus</name>
    <dbReference type="NCBI Taxonomy" id="1745966"/>
    <lineage>
        <taxon>Bacteria</taxon>
        <taxon>Pseudomonadati</taxon>
        <taxon>Bacteroidota</taxon>
        <taxon>Cytophagia</taxon>
        <taxon>Cytophagales</taxon>
        <taxon>Hymenobacteraceae</taxon>
        <taxon>Pontibacter</taxon>
    </lineage>
</organism>
<dbReference type="EMBL" id="JBHTLD010000058">
    <property type="protein sequence ID" value="MFD1186214.1"/>
    <property type="molecule type" value="Genomic_DNA"/>
</dbReference>
<keyword evidence="10" id="KW-1185">Reference proteome</keyword>
<dbReference type="SUPFAM" id="SSF48452">
    <property type="entry name" value="TPR-like"/>
    <property type="match status" value="1"/>
</dbReference>
<evidence type="ECO:0000256" key="4">
    <source>
        <dbReference type="ARBA" id="ARBA00023136"/>
    </source>
</evidence>
<feature type="signal peptide" evidence="6">
    <location>
        <begin position="1"/>
        <end position="23"/>
    </location>
</feature>
<dbReference type="InterPro" id="IPR011990">
    <property type="entry name" value="TPR-like_helical_dom_sf"/>
</dbReference>
<keyword evidence="4" id="KW-0472">Membrane</keyword>
<name>A0ABW3SMW4_9BACT</name>
<dbReference type="InterPro" id="IPR012944">
    <property type="entry name" value="SusD_RagB_dom"/>
</dbReference>
<feature type="domain" description="RagB/SusD" evidence="7">
    <location>
        <begin position="377"/>
        <end position="541"/>
    </location>
</feature>
<dbReference type="Proteomes" id="UP001597094">
    <property type="component" value="Unassembled WGS sequence"/>
</dbReference>
<evidence type="ECO:0000259" key="7">
    <source>
        <dbReference type="Pfam" id="PF07980"/>
    </source>
</evidence>
<dbReference type="CDD" id="cd08977">
    <property type="entry name" value="SusD"/>
    <property type="match status" value="1"/>
</dbReference>
<comment type="subcellular location">
    <subcellularLocation>
        <location evidence="1">Cell outer membrane</location>
    </subcellularLocation>
</comment>
<sequence>KKMRNVFYFKNKLRFALMAPALAFSLMITSCEKQTLDEITPSDSLTEASAFTTPERIMLAMNGVYDAAQSGFYANNAVRGYPFGAASIEQGDTRGEDVLNVATFYQITYEGTQTTSSANNLYMWETLYALINRANVVIEGLQGAAEAGTITQEQADAYVAECRFLRALAHHELLTNFARPYNETPDASHPGIPYRTMPINSSDRVDEASAQGRNTVKEAYELLLQDLDYAENNLPAERNEQIIKATQGAAIALKTRVKLHMRDWSGVITEAEKLVSGTTTFTSPIGGYSLTETPEGPFANDDSNTESIFSIQNSSNDNASVNGSLANMYSGANRALIAISPIIWNAAFWPEDDLRRTQLTAEYFDGERYTTKYRDLAAFSDNAPVIRYAEVLLNYSEAITRTQGVTDKALALLNAVRGRATDAVYATSGATAPYLNISSPSGMLIAIGNERRIEFLAEGLRWKDIHRTAKEGDFGFDGIPAKVYYNETVGEDWDAASGSVRAELLNNIPARDYEDNAFLWPIPISEVNANPVLAGQQNPGY</sequence>
<dbReference type="InterPro" id="IPR033985">
    <property type="entry name" value="SusD-like_N"/>
</dbReference>
<keyword evidence="3 6" id="KW-0732">Signal</keyword>
<dbReference type="Pfam" id="PF14322">
    <property type="entry name" value="SusD-like_3"/>
    <property type="match status" value="1"/>
</dbReference>
<feature type="chain" id="PRO_5046047198" evidence="6">
    <location>
        <begin position="24"/>
        <end position="541"/>
    </location>
</feature>
<dbReference type="Gene3D" id="1.25.40.390">
    <property type="match status" value="1"/>
</dbReference>
<evidence type="ECO:0000256" key="6">
    <source>
        <dbReference type="SAM" id="SignalP"/>
    </source>
</evidence>
<evidence type="ECO:0000259" key="8">
    <source>
        <dbReference type="Pfam" id="PF14322"/>
    </source>
</evidence>
<proteinExistence type="inferred from homology"/>
<accession>A0ABW3SMW4</accession>
<comment type="similarity">
    <text evidence="2">Belongs to the SusD family.</text>
</comment>